<dbReference type="InterPro" id="IPR007529">
    <property type="entry name" value="Znf_HIT"/>
</dbReference>
<keyword evidence="1" id="KW-0479">Metal-binding</keyword>
<dbReference type="EMBL" id="LK052939">
    <property type="protein sequence ID" value="CDR39613.1"/>
    <property type="molecule type" value="Genomic_DNA"/>
</dbReference>
<protein>
    <submittedName>
        <fullName evidence="4">RHTO0S04e07052g1_1</fullName>
    </submittedName>
</protein>
<keyword evidence="1" id="KW-0863">Zinc-finger</keyword>
<feature type="compositionally biased region" description="Basic and acidic residues" evidence="2">
    <location>
        <begin position="451"/>
        <end position="481"/>
    </location>
</feature>
<feature type="compositionally biased region" description="Basic and acidic residues" evidence="2">
    <location>
        <begin position="490"/>
        <end position="500"/>
    </location>
</feature>
<feature type="domain" description="HIT-type" evidence="3">
    <location>
        <begin position="29"/>
        <end position="62"/>
    </location>
</feature>
<evidence type="ECO:0000256" key="1">
    <source>
        <dbReference type="PROSITE-ProRule" id="PRU00453"/>
    </source>
</evidence>
<dbReference type="Pfam" id="PF04438">
    <property type="entry name" value="zf-HIT"/>
    <property type="match status" value="1"/>
</dbReference>
<sequence length="500" mass="54937">MQLRLPRAKDAEPRRKRPPIVSTAASPPCGICHKQISRYTCPNCNLPYCSLACFRSPEHAACTDSFAQKSLKDDLNAEQQNGGDEKKKMLDLLRQFEEQQKELEEIQRAASGDEEAGFDAEKRKKERKELEERIAGLDLDAFPSEQLLSFLTPEQQAAFEATLQDPNRVNKLVEEEFEGDEPWWIVEQEAKLLKEMLEASRKAEGGDAADAEDENDQADEDVRPSPVAADKLPALKVGPDGKVIANPNLLFNVVSVLFAYAFTLRTFSLASFSSLPERSPERATAIQLLAQLLPFLVERSTSTFSNLDEAFESVAAREPQGMSPALVALLLHDVAQLLRPAPIAAISSSTSSPLASHALARALASISDLHHLFSTAVATSQPSNGAQSPSSGPTVSKPLIARPSTTTPLSKREKQQCTLASAKLLFYASFLYSTGNEVVQAADALAELAEREAKRREAEEEEREKAVERRKEDLAKTKEDVQAQELDQEDGSKPKIVELA</sequence>
<dbReference type="SUPFAM" id="SSF144232">
    <property type="entry name" value="HIT/MYND zinc finger-like"/>
    <property type="match status" value="1"/>
</dbReference>
<dbReference type="PANTHER" id="PTHR15555:SF0">
    <property type="entry name" value="ZINC FINGER HIT DOMAIN-CONTAINING PROTEIN 2"/>
    <property type="match status" value="1"/>
</dbReference>
<dbReference type="AlphaFoldDB" id="A0A061AR27"/>
<proteinExistence type="predicted"/>
<dbReference type="Gene3D" id="3.30.60.190">
    <property type="match status" value="1"/>
</dbReference>
<organism evidence="4">
    <name type="scientific">Rhodotorula toruloides</name>
    <name type="common">Yeast</name>
    <name type="synonym">Rhodosporidium toruloides</name>
    <dbReference type="NCBI Taxonomy" id="5286"/>
    <lineage>
        <taxon>Eukaryota</taxon>
        <taxon>Fungi</taxon>
        <taxon>Dikarya</taxon>
        <taxon>Basidiomycota</taxon>
        <taxon>Pucciniomycotina</taxon>
        <taxon>Microbotryomycetes</taxon>
        <taxon>Sporidiobolales</taxon>
        <taxon>Sporidiobolaceae</taxon>
        <taxon>Rhodotorula</taxon>
    </lineage>
</organism>
<dbReference type="CDD" id="cd23024">
    <property type="entry name" value="zf-HIT_ZNHIT2-3"/>
    <property type="match status" value="1"/>
</dbReference>
<gene>
    <name evidence="4" type="ORF">RHTO0S_04e07052g</name>
</gene>
<name>A0A061AR27_RHOTO</name>
<evidence type="ECO:0000313" key="4">
    <source>
        <dbReference type="EMBL" id="CDR39613.1"/>
    </source>
</evidence>
<dbReference type="PANTHER" id="PTHR15555">
    <property type="entry name" value="ZINC FINGER HIT DOMAIN CONTAINING PROTEIN 2 PROTEIN FON -RELATED"/>
    <property type="match status" value="1"/>
</dbReference>
<feature type="region of interest" description="Disordered" evidence="2">
    <location>
        <begin position="380"/>
        <end position="413"/>
    </location>
</feature>
<feature type="compositionally biased region" description="Acidic residues" evidence="2">
    <location>
        <begin position="207"/>
        <end position="219"/>
    </location>
</feature>
<reference evidence="4" key="1">
    <citation type="journal article" date="2014" name="Genome Announc.">
        <title>Draft genome sequence of Rhodosporidium toruloides CECT1137, an oleaginous yeast of biotechnological interest.</title>
        <authorList>
            <person name="Morin N."/>
            <person name="Calcas X."/>
            <person name="Devillers H."/>
            <person name="Durrens P."/>
            <person name="Sherman D.J."/>
            <person name="Nicaud J.-M."/>
            <person name="Neuveglise C."/>
        </authorList>
    </citation>
    <scope>NUCLEOTIDE SEQUENCE</scope>
    <source>
        <strain evidence="4">CECT1137</strain>
    </source>
</reference>
<feature type="region of interest" description="Disordered" evidence="2">
    <location>
        <begin position="203"/>
        <end position="226"/>
    </location>
</feature>
<accession>A0A061AR27</accession>
<feature type="compositionally biased region" description="Polar residues" evidence="2">
    <location>
        <begin position="380"/>
        <end position="394"/>
    </location>
</feature>
<dbReference type="PROSITE" id="PS51083">
    <property type="entry name" value="ZF_HIT"/>
    <property type="match status" value="1"/>
</dbReference>
<feature type="region of interest" description="Disordered" evidence="2">
    <location>
        <begin position="451"/>
        <end position="500"/>
    </location>
</feature>
<dbReference type="InterPro" id="IPR039646">
    <property type="entry name" value="ZNHIT2"/>
</dbReference>
<feature type="region of interest" description="Disordered" evidence="2">
    <location>
        <begin position="1"/>
        <end position="22"/>
    </location>
</feature>
<feature type="region of interest" description="Disordered" evidence="2">
    <location>
        <begin position="102"/>
        <end position="124"/>
    </location>
</feature>
<dbReference type="OrthoDB" id="18412at2759"/>
<dbReference type="GO" id="GO:0008270">
    <property type="term" value="F:zinc ion binding"/>
    <property type="evidence" value="ECO:0007669"/>
    <property type="project" value="UniProtKB-UniRule"/>
</dbReference>
<keyword evidence="1" id="KW-0862">Zinc</keyword>
<evidence type="ECO:0000259" key="3">
    <source>
        <dbReference type="PROSITE" id="PS51083"/>
    </source>
</evidence>
<evidence type="ECO:0000256" key="2">
    <source>
        <dbReference type="SAM" id="MobiDB-lite"/>
    </source>
</evidence>